<dbReference type="AlphaFoldDB" id="A0A642VBM2"/>
<evidence type="ECO:0000313" key="1">
    <source>
        <dbReference type="EMBL" id="KAA8917169.1"/>
    </source>
</evidence>
<dbReference type="EMBL" id="SWFS01000058">
    <property type="protein sequence ID" value="KAA8917169.1"/>
    <property type="molecule type" value="Genomic_DNA"/>
</dbReference>
<comment type="caution">
    <text evidence="1">The sequence shown here is derived from an EMBL/GenBank/DDBJ whole genome shotgun (WGS) entry which is preliminary data.</text>
</comment>
<sequence>MCEKVVEKLALPLGDPYKVFDITTGNQLRNSIVKLLDADWCVRNLHRNLVPKVQQIKDAMPCYFGCIENLKNLEQACMKCELGERMLLSAEKGSRHRVNRNRLTLRTNDIPDMYFEASQSYNQSPCNS</sequence>
<name>A0A642VBM2_9ASCO</name>
<gene>
    <name evidence="1" type="ORF">TRICI_000672</name>
</gene>
<dbReference type="VEuPathDB" id="FungiDB:TRICI_000672"/>
<reference evidence="1" key="1">
    <citation type="journal article" date="2019" name="G3 (Bethesda)">
        <title>Genome Assemblies of Two Rare Opportunistic Yeast Pathogens: Diutina rugosa (syn. Candida rugosa) and Trichomonascus ciferrii (syn. Candida ciferrii).</title>
        <authorList>
            <person name="Mixao V."/>
            <person name="Saus E."/>
            <person name="Hansen A.P."/>
            <person name="Lass-Florl C."/>
            <person name="Gabaldon T."/>
        </authorList>
    </citation>
    <scope>NUCLEOTIDE SEQUENCE</scope>
    <source>
        <strain evidence="1">CBS 4856</strain>
    </source>
</reference>
<protein>
    <submittedName>
        <fullName evidence="1">Uncharacterized protein</fullName>
    </submittedName>
</protein>
<evidence type="ECO:0000313" key="2">
    <source>
        <dbReference type="Proteomes" id="UP000761534"/>
    </source>
</evidence>
<accession>A0A642VBM2</accession>
<proteinExistence type="predicted"/>
<dbReference type="Proteomes" id="UP000761534">
    <property type="component" value="Unassembled WGS sequence"/>
</dbReference>
<keyword evidence="2" id="KW-1185">Reference proteome</keyword>
<organism evidence="1 2">
    <name type="scientific">Trichomonascus ciferrii</name>
    <dbReference type="NCBI Taxonomy" id="44093"/>
    <lineage>
        <taxon>Eukaryota</taxon>
        <taxon>Fungi</taxon>
        <taxon>Dikarya</taxon>
        <taxon>Ascomycota</taxon>
        <taxon>Saccharomycotina</taxon>
        <taxon>Dipodascomycetes</taxon>
        <taxon>Dipodascales</taxon>
        <taxon>Trichomonascaceae</taxon>
        <taxon>Trichomonascus</taxon>
        <taxon>Trichomonascus ciferrii complex</taxon>
    </lineage>
</organism>